<gene>
    <name evidence="2" type="ORF">B2J93_9567</name>
</gene>
<evidence type="ECO:0000313" key="3">
    <source>
        <dbReference type="Proteomes" id="UP000242519"/>
    </source>
</evidence>
<feature type="region of interest" description="Disordered" evidence="1">
    <location>
        <begin position="94"/>
        <end position="156"/>
    </location>
</feature>
<organism evidence="2 3">
    <name type="scientific">Diplocarpon coronariae</name>
    <dbReference type="NCBI Taxonomy" id="2795749"/>
    <lineage>
        <taxon>Eukaryota</taxon>
        <taxon>Fungi</taxon>
        <taxon>Dikarya</taxon>
        <taxon>Ascomycota</taxon>
        <taxon>Pezizomycotina</taxon>
        <taxon>Leotiomycetes</taxon>
        <taxon>Helotiales</taxon>
        <taxon>Drepanopezizaceae</taxon>
        <taxon>Diplocarpon</taxon>
    </lineage>
</organism>
<dbReference type="Proteomes" id="UP000242519">
    <property type="component" value="Unassembled WGS sequence"/>
</dbReference>
<proteinExistence type="predicted"/>
<feature type="region of interest" description="Disordered" evidence="1">
    <location>
        <begin position="346"/>
        <end position="397"/>
    </location>
</feature>
<feature type="compositionally biased region" description="Basic and acidic residues" evidence="1">
    <location>
        <begin position="572"/>
        <end position="585"/>
    </location>
</feature>
<evidence type="ECO:0000256" key="1">
    <source>
        <dbReference type="SAM" id="MobiDB-lite"/>
    </source>
</evidence>
<name>A0A218YVB1_9HELO</name>
<accession>A0A218YVB1</accession>
<protein>
    <submittedName>
        <fullName evidence="2">Uncharacterized protein</fullName>
    </submittedName>
</protein>
<reference evidence="2 3" key="1">
    <citation type="submission" date="2017-04" db="EMBL/GenBank/DDBJ databases">
        <title>Draft genome sequence of Marssonina coronaria NL1: causal agent of apple blotch.</title>
        <authorList>
            <person name="Cheng Q."/>
        </authorList>
    </citation>
    <scope>NUCLEOTIDE SEQUENCE [LARGE SCALE GENOMIC DNA]</scope>
    <source>
        <strain evidence="2 3">NL1</strain>
    </source>
</reference>
<feature type="compositionally biased region" description="Low complexity" evidence="1">
    <location>
        <begin position="109"/>
        <end position="130"/>
    </location>
</feature>
<feature type="compositionally biased region" description="Polar residues" evidence="1">
    <location>
        <begin position="388"/>
        <end position="397"/>
    </location>
</feature>
<dbReference type="InParanoid" id="A0A218YVB1"/>
<comment type="caution">
    <text evidence="2">The sequence shown here is derived from an EMBL/GenBank/DDBJ whole genome shotgun (WGS) entry which is preliminary data.</text>
</comment>
<dbReference type="EMBL" id="MZNU01000375">
    <property type="protein sequence ID" value="OWO98896.1"/>
    <property type="molecule type" value="Genomic_DNA"/>
</dbReference>
<evidence type="ECO:0000313" key="2">
    <source>
        <dbReference type="EMBL" id="OWO98896.1"/>
    </source>
</evidence>
<sequence length="641" mass="67407">MPAGADNVIGRPVAPAGRIGFARGPGWDKRGLSESAPLVSLVKPGRKQAGPGPTLLARHGTAIAGQAIGTAAVGGARSARVDLSSHYPSLIDDWTSTSPPNASVPSLVESSAAPSRRARESGPSGSALPRPSSPLLPGPAAGLSRRRRGGPTGRVYVRTRTRRRGVWLSHGRPIPTAFREYSAARLVRSRVRGPGRVSQVTRSKAPAAAGRPVAITAIKAPPAVHSQARSGAADGAGMPTRETGVKHRRRGLRGRAKQPGHCTPLQPHTPPRPKRVVLSLVGRTDGFPIDRDQPGKGPPLFGRAWVPGGDLSPAGTTQLTQTIPRRGRRKILPSCLPRLHIPGLGLRSRHAGSEAGPHSNPTHHPAPPPTLRSCNSGHEVWPSPPTPFSSNETVNASDNASDANGGCWACPGDRLFVVVACVCRSCRRCRRCSLALLEHRGSARACSTQDSVARAEPTPHTKHVRFSVGLASWHVTHPGRVVARRRGKGSVAAFRRLVSGAAPRSSGFPIDSGPRIEPEELRVFGSLGRGAGEIPGSRPDRAMTGLRCPIVKQIPLPSQVPPSPPSPSTPRPVDRDAGRESDGTKPEAGWFSPQENPGAPNPGGAEVDLHVSSSVEALWMLLRSLLRSRSLSPSPSPSARG</sequence>
<keyword evidence="3" id="KW-1185">Reference proteome</keyword>
<feature type="compositionally biased region" description="Polar residues" evidence="1">
    <location>
        <begin position="94"/>
        <end position="104"/>
    </location>
</feature>
<feature type="region of interest" description="Disordered" evidence="1">
    <location>
        <begin position="554"/>
        <end position="608"/>
    </location>
</feature>
<dbReference type="AlphaFoldDB" id="A0A218YVB1"/>
<feature type="compositionally biased region" description="Basic residues" evidence="1">
    <location>
        <begin position="246"/>
        <end position="258"/>
    </location>
</feature>
<feature type="compositionally biased region" description="Pro residues" evidence="1">
    <location>
        <begin position="558"/>
        <end position="570"/>
    </location>
</feature>
<feature type="region of interest" description="Disordered" evidence="1">
    <location>
        <begin position="228"/>
        <end position="273"/>
    </location>
</feature>